<dbReference type="EMBL" id="MAAX01000103">
    <property type="protein sequence ID" value="OUS15758.1"/>
    <property type="molecule type" value="Genomic_DNA"/>
</dbReference>
<dbReference type="RefSeq" id="WP_303686556.1">
    <property type="nucleotide sequence ID" value="NZ_CAJXYO010000010.1"/>
</dbReference>
<accession>A0A1Z8AZX5</accession>
<reference evidence="2" key="1">
    <citation type="journal article" date="2017" name="Proc. Natl. Acad. Sci. U.S.A.">
        <title>Simulation of Deepwater Horizon oil plume reveals substrate specialization within a complex community of hydrocarbon-degraders.</title>
        <authorList>
            <person name="Hu P."/>
            <person name="Dubinsky E.A."/>
            <person name="Probst A.J."/>
            <person name="Wang J."/>
            <person name="Sieber C.M.K."/>
            <person name="Tom L.M."/>
            <person name="Gardinali P."/>
            <person name="Banfield J.F."/>
            <person name="Atlas R.M."/>
            <person name="Andersen G.L."/>
        </authorList>
    </citation>
    <scope>NUCLEOTIDE SEQUENCE [LARGE SCALE GENOMIC DNA]</scope>
</reference>
<evidence type="ECO:0000313" key="1">
    <source>
        <dbReference type="EMBL" id="OUS15758.1"/>
    </source>
</evidence>
<dbReference type="Proteomes" id="UP000196102">
    <property type="component" value="Unassembled WGS sequence"/>
</dbReference>
<evidence type="ECO:0000313" key="2">
    <source>
        <dbReference type="Proteomes" id="UP000196102"/>
    </source>
</evidence>
<dbReference type="GO" id="GO:0045151">
    <property type="term" value="P:acetoin biosynthetic process"/>
    <property type="evidence" value="ECO:0007669"/>
    <property type="project" value="InterPro"/>
</dbReference>
<dbReference type="SUPFAM" id="SSF117856">
    <property type="entry name" value="AF0104/ALDC/Ptd012-like"/>
    <property type="match status" value="1"/>
</dbReference>
<dbReference type="PROSITE" id="PS51257">
    <property type="entry name" value="PROKAR_LIPOPROTEIN"/>
    <property type="match status" value="1"/>
</dbReference>
<sequence length="243" mass="27502">MKLHLTIILLSCILLLSCKSNMDKEIEVQHYGALRNLMSGNLKTSISLDSLAQKENLYALGALENLKGEIQIFNSAAYISKMNVSNDIKITSSFDHNAALLVYAEVPEWSEAIPLTSFTTNARLEKQIKEAAIKRGVNVDKPFPFLIKGKPSMLKWHVINWKDGDMEHTHKKHQESGPHGAFQNEEVEIIGFYSEKHKAIFTHHTTFLHMHFKTEYKGGLAGHVDEVLSDDQSTIELELYLPK</sequence>
<organism evidence="1 2">
    <name type="scientific">Nonlabens dokdonensis</name>
    <dbReference type="NCBI Taxonomy" id="328515"/>
    <lineage>
        <taxon>Bacteria</taxon>
        <taxon>Pseudomonadati</taxon>
        <taxon>Bacteroidota</taxon>
        <taxon>Flavobacteriia</taxon>
        <taxon>Flavobacteriales</taxon>
        <taxon>Flavobacteriaceae</taxon>
        <taxon>Nonlabens</taxon>
    </lineage>
</organism>
<dbReference type="Pfam" id="PF03306">
    <property type="entry name" value="AAL_decarboxy"/>
    <property type="match status" value="1"/>
</dbReference>
<gene>
    <name evidence="1" type="ORF">A9Q93_06310</name>
</gene>
<dbReference type="AlphaFoldDB" id="A0A1Z8AZX5"/>
<name>A0A1Z8AZX5_9FLAO</name>
<dbReference type="GO" id="GO:0047605">
    <property type="term" value="F:acetolactate decarboxylase activity"/>
    <property type="evidence" value="ECO:0007669"/>
    <property type="project" value="InterPro"/>
</dbReference>
<comment type="caution">
    <text evidence="1">The sequence shown here is derived from an EMBL/GenBank/DDBJ whole genome shotgun (WGS) entry which is preliminary data.</text>
</comment>
<dbReference type="Gene3D" id="3.30.1330.80">
    <property type="entry name" value="Hypothetical protein, similar to alpha- acetolactate decarboxylase, domain 2"/>
    <property type="match status" value="1"/>
</dbReference>
<dbReference type="UniPathway" id="UPA00626">
    <property type="reaction ID" value="UER00678"/>
</dbReference>
<proteinExistence type="predicted"/>
<protein>
    <submittedName>
        <fullName evidence="1">Decarboxylase</fullName>
    </submittedName>
</protein>
<dbReference type="InterPro" id="IPR005128">
    <property type="entry name" value="Acetolactate_a_deCO2ase"/>
</dbReference>